<evidence type="ECO:0000313" key="2">
    <source>
        <dbReference type="Proteomes" id="UP000679498"/>
    </source>
</evidence>
<dbReference type="Proteomes" id="UP000679498">
    <property type="component" value="Plasmid p4"/>
</dbReference>
<dbReference type="GeneID" id="88813524"/>
<dbReference type="RefSeq" id="WP_214814168.1">
    <property type="nucleotide sequence ID" value="NZ_CP075901.1"/>
</dbReference>
<reference evidence="1 2" key="1">
    <citation type="submission" date="2021-05" db="EMBL/GenBank/DDBJ databases">
        <title>Biocontrol using Exiguobacterium acetylicum SI17 against litchi downy blight caused by Peronophythora litchii.</title>
        <authorList>
            <person name="Zheng L."/>
        </authorList>
    </citation>
    <scope>NUCLEOTIDE SEQUENCE [LARGE SCALE GENOMIC DNA]</scope>
    <source>
        <strain evidence="1 2">SI17</strain>
        <plasmid evidence="1 2">p4</plasmid>
    </source>
</reference>
<keyword evidence="2" id="KW-1185">Reference proteome</keyword>
<dbReference type="EMBL" id="CP075901">
    <property type="protein sequence ID" value="QWB31977.1"/>
    <property type="molecule type" value="Genomic_DNA"/>
</dbReference>
<proteinExistence type="predicted"/>
<organism evidence="1 2">
    <name type="scientific">Exiguobacterium acetylicum</name>
    <name type="common">Brevibacterium acetylicum</name>
    <dbReference type="NCBI Taxonomy" id="41170"/>
    <lineage>
        <taxon>Bacteria</taxon>
        <taxon>Bacillati</taxon>
        <taxon>Bacillota</taxon>
        <taxon>Bacilli</taxon>
        <taxon>Bacillales</taxon>
        <taxon>Bacillales Family XII. Incertae Sedis</taxon>
        <taxon>Exiguobacterium</taxon>
    </lineage>
</organism>
<geneLocation type="plasmid" evidence="1 2">
    <name>p4</name>
</geneLocation>
<sequence length="156" mass="18952">MNNSIKSTYKVSHYYAENDKEQSVYIKTEIEPERLIEILAAIQFKFEEIVSDEIPIEETDVLRLLERYYGVENVTDQYKHLHAKFELKKNYWDVTNVIRFVDEEQYKTIIQIDLYESREKCCGPRYDEIMERNLPEDEEFLNDITTMRERYLQTEI</sequence>
<evidence type="ECO:0000313" key="1">
    <source>
        <dbReference type="EMBL" id="QWB31977.1"/>
    </source>
</evidence>
<accession>A0ABX8GFQ5</accession>
<protein>
    <submittedName>
        <fullName evidence="1">Uncharacterized protein</fullName>
    </submittedName>
</protein>
<name>A0ABX8GFQ5_EXIAC</name>
<keyword evidence="1" id="KW-0614">Plasmid</keyword>
<gene>
    <name evidence="1" type="ORF">KKI46_17610</name>
</gene>